<name>A0A5R8WQL8_9BACT</name>
<evidence type="ECO:0000313" key="2">
    <source>
        <dbReference type="EMBL" id="TLM92399.1"/>
    </source>
</evidence>
<sequence length="315" mass="35217">MRLRVLLLSGFCLLLALRGRAQEGPVPFFPSDYPHIEALRTMPLVLLLEDVPPFVAKVSAKKPEMFATLRTDIATFNEHMRQAGRFWTFSPQVQVLTPAQLDSLLADGQPRLVLKSGQADTDKDVCPAVFLNVHQKTPGKKNARVETVLGCYYTTQTVLVRRFHDQFSASDLLNTLQQMQRYLLARAGGASDQQYRQARQAELRAGLPVVRQKTLLLDQDLLSTDLTPARVAELYPYPVQLVPRAVIEEAVRTADARYLYARYVLLLRDHAYQLVNMADGQVVAFAKYKLGQSVGTPKVQAWVLEGLAQPGADAK</sequence>
<reference evidence="2 3" key="1">
    <citation type="submission" date="2019-05" db="EMBL/GenBank/DDBJ databases">
        <title>Hymenobacter edaphi sp. nov., isolated from abandoned arsenic-contaminated farmland soil.</title>
        <authorList>
            <person name="Nie L."/>
        </authorList>
    </citation>
    <scope>NUCLEOTIDE SEQUENCE [LARGE SCALE GENOMIC DNA]</scope>
    <source>
        <strain evidence="2 3">1-3-3-8</strain>
    </source>
</reference>
<proteinExistence type="predicted"/>
<dbReference type="RefSeq" id="WP_138078249.1">
    <property type="nucleotide sequence ID" value="NZ_VAJM01000005.1"/>
</dbReference>
<keyword evidence="3" id="KW-1185">Reference proteome</keyword>
<accession>A0A5R8WQL8</accession>
<dbReference type="OrthoDB" id="9818733at2"/>
<evidence type="ECO:0000313" key="3">
    <source>
        <dbReference type="Proteomes" id="UP000305517"/>
    </source>
</evidence>
<comment type="caution">
    <text evidence="2">The sequence shown here is derived from an EMBL/GenBank/DDBJ whole genome shotgun (WGS) entry which is preliminary data.</text>
</comment>
<dbReference type="AlphaFoldDB" id="A0A5R8WQL8"/>
<keyword evidence="1" id="KW-0732">Signal</keyword>
<gene>
    <name evidence="2" type="ORF">FDY95_13290</name>
</gene>
<organism evidence="2 3">
    <name type="scientific">Hymenobacter jeollabukensis</name>
    <dbReference type="NCBI Taxonomy" id="2025313"/>
    <lineage>
        <taxon>Bacteria</taxon>
        <taxon>Pseudomonadati</taxon>
        <taxon>Bacteroidota</taxon>
        <taxon>Cytophagia</taxon>
        <taxon>Cytophagales</taxon>
        <taxon>Hymenobacteraceae</taxon>
        <taxon>Hymenobacter</taxon>
    </lineage>
</organism>
<protein>
    <submittedName>
        <fullName evidence="2">Uncharacterized protein</fullName>
    </submittedName>
</protein>
<evidence type="ECO:0000256" key="1">
    <source>
        <dbReference type="SAM" id="SignalP"/>
    </source>
</evidence>
<dbReference type="Proteomes" id="UP000305517">
    <property type="component" value="Unassembled WGS sequence"/>
</dbReference>
<feature type="chain" id="PRO_5024418871" evidence="1">
    <location>
        <begin position="22"/>
        <end position="315"/>
    </location>
</feature>
<dbReference type="EMBL" id="VAJM01000005">
    <property type="protein sequence ID" value="TLM92399.1"/>
    <property type="molecule type" value="Genomic_DNA"/>
</dbReference>
<feature type="signal peptide" evidence="1">
    <location>
        <begin position="1"/>
        <end position="21"/>
    </location>
</feature>